<dbReference type="AlphaFoldDB" id="A0A2G1QNU4"/>
<dbReference type="InterPro" id="IPR007129">
    <property type="entry name" value="Ubiqinol_cyt_c_chaperone_CPB3"/>
</dbReference>
<sequence length="184" mass="20368">MFASLFSRKARVNHDLTDGLYGQIVAAARQPHFYAAWDVPDTPLGRFEMIGLHMFLFLRRTRGHEGHLAAISQDVTDVFFKEVDHSLRELGIGDTSVPKRMKKLARMYFGRLESYEHAVATRDEPALAAALKRNIRPDAAEWPAAASLAAYVLAAEDALAGQPDEAIQGGRVAFPEAGTMEDRT</sequence>
<keyword evidence="5" id="KW-1185">Reference proteome</keyword>
<proteinExistence type="inferred from homology"/>
<comment type="similarity">
    <text evidence="1">Belongs to the CBP3 family.</text>
</comment>
<feature type="domain" description="Ubiquinol-cytochrome c chaperone" evidence="3">
    <location>
        <begin position="37"/>
        <end position="172"/>
    </location>
</feature>
<dbReference type="InterPro" id="IPR014569">
    <property type="entry name" value="Ubq_cyt-c_CBP3-rel"/>
</dbReference>
<evidence type="ECO:0000256" key="1">
    <source>
        <dbReference type="ARBA" id="ARBA00006407"/>
    </source>
</evidence>
<comment type="caution">
    <text evidence="4">The sequence shown here is derived from an EMBL/GenBank/DDBJ whole genome shotgun (WGS) entry which is preliminary data.</text>
</comment>
<comment type="similarity">
    <text evidence="2">Belongs to the UPF0174 family.</text>
</comment>
<evidence type="ECO:0000259" key="3">
    <source>
        <dbReference type="Pfam" id="PF03981"/>
    </source>
</evidence>
<gene>
    <name evidence="4" type="ORF">CSC94_12370</name>
</gene>
<organism evidence="4 5">
    <name type="scientific">Zhengella mangrovi</name>
    <dbReference type="NCBI Taxonomy" id="1982044"/>
    <lineage>
        <taxon>Bacteria</taxon>
        <taxon>Pseudomonadati</taxon>
        <taxon>Pseudomonadota</taxon>
        <taxon>Alphaproteobacteria</taxon>
        <taxon>Hyphomicrobiales</taxon>
        <taxon>Notoacmeibacteraceae</taxon>
        <taxon>Zhengella</taxon>
    </lineage>
</organism>
<reference evidence="4 5" key="1">
    <citation type="submission" date="2017-10" db="EMBL/GenBank/DDBJ databases">
        <title>Sedimentibacterium mangrovi gen. nov., sp. nov., a novel member of family Phyllobacteriacea isolated from mangrove sediment.</title>
        <authorList>
            <person name="Liao H."/>
            <person name="Tian Y."/>
        </authorList>
    </citation>
    <scope>NUCLEOTIDE SEQUENCE [LARGE SCALE GENOMIC DNA]</scope>
    <source>
        <strain evidence="4 5">X9-2-2</strain>
    </source>
</reference>
<dbReference type="PANTHER" id="PTHR12184">
    <property type="entry name" value="UBIQUINOL-CYTOCHROME C REDUCTASE COMPLEX ASSEMBLY FACTOR 1 FAMILY MEMBER"/>
    <property type="match status" value="1"/>
</dbReference>
<dbReference type="PIRSF" id="PIRSF032079">
    <property type="entry name" value="UCP032079"/>
    <property type="match status" value="1"/>
</dbReference>
<protein>
    <submittedName>
        <fullName evidence="4">Ubiquinol-cytochrome C chaperone</fullName>
    </submittedName>
</protein>
<dbReference type="PANTHER" id="PTHR12184:SF1">
    <property type="entry name" value="UBIQUINOL-CYTOCHROME-C REDUCTASE COMPLEX ASSEMBLY FACTOR 1"/>
    <property type="match status" value="1"/>
</dbReference>
<dbReference type="EMBL" id="PDVP01000006">
    <property type="protein sequence ID" value="PHP66888.1"/>
    <property type="molecule type" value="Genomic_DNA"/>
</dbReference>
<evidence type="ECO:0000313" key="4">
    <source>
        <dbReference type="EMBL" id="PHP66888.1"/>
    </source>
</evidence>
<evidence type="ECO:0000256" key="2">
    <source>
        <dbReference type="ARBA" id="ARBA00006436"/>
    </source>
</evidence>
<accession>A0A2G1QNU4</accession>
<evidence type="ECO:0000313" key="5">
    <source>
        <dbReference type="Proteomes" id="UP000221168"/>
    </source>
</evidence>
<dbReference type="OrthoDB" id="7158889at2"/>
<dbReference type="Proteomes" id="UP000221168">
    <property type="component" value="Unassembled WGS sequence"/>
</dbReference>
<dbReference type="Pfam" id="PF03981">
    <property type="entry name" value="Ubiq_cyt_C_chap"/>
    <property type="match status" value="1"/>
</dbReference>
<dbReference type="InterPro" id="IPR021150">
    <property type="entry name" value="Ubiq_cyt_c_chap"/>
</dbReference>
<dbReference type="RefSeq" id="WP_099306655.1">
    <property type="nucleotide sequence ID" value="NZ_PDVP01000006.1"/>
</dbReference>
<name>A0A2G1QNU4_9HYPH</name>